<dbReference type="EMBL" id="AE002161">
    <property type="protein sequence ID" value="AAF38236.1"/>
    <property type="molecule type" value="Genomic_DNA"/>
</dbReference>
<evidence type="ECO:0000313" key="1">
    <source>
        <dbReference type="EMBL" id="AAF38236.1"/>
    </source>
</evidence>
<dbReference type="AlphaFoldDB" id="Q9K288"/>
<accession>Q9K288</accession>
<gene>
    <name evidence="1" type="ordered locus">CP_0389</name>
</gene>
<reference evidence="1 2" key="1">
    <citation type="journal article" date="2000" name="Nucleic Acids Res.">
        <title>Genome sequences of Chlamydia trachomatis MoPn and Chlamydia pneumoniae AR39.</title>
        <authorList>
            <person name="Read T.D."/>
            <person name="Brunham R.C."/>
            <person name="Shen C."/>
            <person name="Gill S.R."/>
            <person name="Heidelberg J.F."/>
            <person name="White O."/>
            <person name="Hickey E.K."/>
            <person name="Peterson J.D."/>
            <person name="Utterback T.R."/>
            <person name="Berry K.J."/>
            <person name="Bass S."/>
            <person name="Linher K.D."/>
            <person name="Weidman J.F."/>
            <person name="Khouri H.M."/>
            <person name="Craven B."/>
            <person name="Bowman C."/>
            <person name="Dodson R.J."/>
            <person name="Gwinn M.L."/>
            <person name="Nelson W.C."/>
            <person name="DeBoy R.T."/>
            <person name="Kolonay J.F."/>
            <person name="McClarty G."/>
            <person name="Salzberg S.L."/>
            <person name="Eisen J.A."/>
            <person name="Fraser C.M."/>
        </authorList>
    </citation>
    <scope>NUCLEOTIDE SEQUENCE [LARGE SCALE GENOMIC DNA]</scope>
    <source>
        <strain evidence="1 2">AR39</strain>
    </source>
</reference>
<dbReference type="Proteomes" id="UP000000583">
    <property type="component" value="Chromosome"/>
</dbReference>
<dbReference type="KEGG" id="cpa:CP_0389"/>
<dbReference type="PIR" id="B81583">
    <property type="entry name" value="B81583"/>
</dbReference>
<evidence type="ECO:0000313" key="2">
    <source>
        <dbReference type="Proteomes" id="UP000000583"/>
    </source>
</evidence>
<protein>
    <submittedName>
        <fullName evidence="1">Uncharacterized protein</fullName>
    </submittedName>
</protein>
<organism evidence="1 2">
    <name type="scientific">Chlamydia pneumoniae</name>
    <name type="common">Chlamydophila pneumoniae</name>
    <dbReference type="NCBI Taxonomy" id="83558"/>
    <lineage>
        <taxon>Bacteria</taxon>
        <taxon>Pseudomonadati</taxon>
        <taxon>Chlamydiota</taxon>
        <taxon>Chlamydiia</taxon>
        <taxon>Chlamydiales</taxon>
        <taxon>Chlamydiaceae</taxon>
        <taxon>Chlamydia/Chlamydophila group</taxon>
        <taxon>Chlamydia</taxon>
    </lineage>
</organism>
<proteinExistence type="predicted"/>
<sequence>MEALRSFAAQHPSTPMTIILTDHKQLLMVPFN</sequence>
<name>Q9K288_CHLPN</name>